<evidence type="ECO:0000256" key="3">
    <source>
        <dbReference type="ARBA" id="ARBA00023237"/>
    </source>
</evidence>
<keyword evidence="3" id="KW-0998">Cell outer membrane</keyword>
<dbReference type="RefSeq" id="WP_096356874.1">
    <property type="nucleotide sequence ID" value="NZ_AP014946.1"/>
</dbReference>
<dbReference type="PROSITE" id="PS51257">
    <property type="entry name" value="PROKAR_LIPOPROTEIN"/>
    <property type="match status" value="1"/>
</dbReference>
<dbReference type="GO" id="GO:0051205">
    <property type="term" value="P:protein insertion into membrane"/>
    <property type="evidence" value="ECO:0007669"/>
    <property type="project" value="TreeGrafter"/>
</dbReference>
<sequence>MNLKSWAVGRSAAGKVAAILVAGALIAGCSGSGGGFTKNYQKGYMLPEGALEQIQIGASQEQVLVILGTPSTVATVSGEVFYYVSRKTSQTSFLPETVRDQRVVAVYFDKSRRVNRVANFGLQDGKVFDFVSRTTPSGGQELSYLTYIFKIIGTQ</sequence>
<evidence type="ECO:0000256" key="2">
    <source>
        <dbReference type="ARBA" id="ARBA00023136"/>
    </source>
</evidence>
<dbReference type="AlphaFoldDB" id="A0A0S3PXB9"/>
<dbReference type="InterPro" id="IPR026592">
    <property type="entry name" value="BamE"/>
</dbReference>
<evidence type="ECO:0000313" key="6">
    <source>
        <dbReference type="Proteomes" id="UP000236884"/>
    </source>
</evidence>
<gene>
    <name evidence="5" type="primary">bamE</name>
    <name evidence="5" type="ORF">GJW-30_1_03108</name>
</gene>
<evidence type="ECO:0000313" key="5">
    <source>
        <dbReference type="EMBL" id="BAT60562.1"/>
    </source>
</evidence>
<dbReference type="PANTHER" id="PTHR37482">
    <property type="entry name" value="OUTER MEMBRANE PROTEIN ASSEMBLY FACTOR BAME"/>
    <property type="match status" value="1"/>
</dbReference>
<dbReference type="InterPro" id="IPR037873">
    <property type="entry name" value="BamE-like"/>
</dbReference>
<dbReference type="PANTHER" id="PTHR37482:SF1">
    <property type="entry name" value="OUTER MEMBRANE PROTEIN ASSEMBLY FACTOR BAME"/>
    <property type="match status" value="1"/>
</dbReference>
<keyword evidence="6" id="KW-1185">Reference proteome</keyword>
<dbReference type="Gene3D" id="3.30.1450.10">
    <property type="match status" value="1"/>
</dbReference>
<feature type="domain" description="Outer membrane protein assembly factor BamE" evidence="4">
    <location>
        <begin position="43"/>
        <end position="116"/>
    </location>
</feature>
<dbReference type="GO" id="GO:0030674">
    <property type="term" value="F:protein-macromolecule adaptor activity"/>
    <property type="evidence" value="ECO:0007669"/>
    <property type="project" value="TreeGrafter"/>
</dbReference>
<dbReference type="Proteomes" id="UP000236884">
    <property type="component" value="Chromosome"/>
</dbReference>
<organism evidence="5 6">
    <name type="scientific">Variibacter gotjawalensis</name>
    <dbReference type="NCBI Taxonomy" id="1333996"/>
    <lineage>
        <taxon>Bacteria</taxon>
        <taxon>Pseudomonadati</taxon>
        <taxon>Pseudomonadota</taxon>
        <taxon>Alphaproteobacteria</taxon>
        <taxon>Hyphomicrobiales</taxon>
        <taxon>Nitrobacteraceae</taxon>
        <taxon>Variibacter</taxon>
    </lineage>
</organism>
<evidence type="ECO:0000259" key="4">
    <source>
        <dbReference type="Pfam" id="PF04355"/>
    </source>
</evidence>
<keyword evidence="2" id="KW-0472">Membrane</keyword>
<dbReference type="KEGG" id="vgo:GJW-30_1_03108"/>
<accession>A0A0S3PXB9</accession>
<protein>
    <submittedName>
        <fullName evidence="5">Outer membrane protein assembly factor BamE</fullName>
    </submittedName>
</protein>
<dbReference type="GO" id="GO:1990063">
    <property type="term" value="C:Bam protein complex"/>
    <property type="evidence" value="ECO:0007669"/>
    <property type="project" value="TreeGrafter"/>
</dbReference>
<proteinExistence type="predicted"/>
<keyword evidence="1" id="KW-0732">Signal</keyword>
<name>A0A0S3PXB9_9BRAD</name>
<dbReference type="GO" id="GO:0043165">
    <property type="term" value="P:Gram-negative-bacterium-type cell outer membrane assembly"/>
    <property type="evidence" value="ECO:0007669"/>
    <property type="project" value="TreeGrafter"/>
</dbReference>
<dbReference type="InterPro" id="IPR007450">
    <property type="entry name" value="BamE_dom"/>
</dbReference>
<reference evidence="5 6" key="1">
    <citation type="submission" date="2015-08" db="EMBL/GenBank/DDBJ databases">
        <title>Investigation of the bacterial diversity of lava forest soil.</title>
        <authorList>
            <person name="Lee J.S."/>
        </authorList>
    </citation>
    <scope>NUCLEOTIDE SEQUENCE [LARGE SCALE GENOMIC DNA]</scope>
    <source>
        <strain evidence="5 6">GJW-30</strain>
    </source>
</reference>
<dbReference type="Pfam" id="PF04355">
    <property type="entry name" value="BamE"/>
    <property type="match status" value="1"/>
</dbReference>
<evidence type="ECO:0000256" key="1">
    <source>
        <dbReference type="ARBA" id="ARBA00022729"/>
    </source>
</evidence>
<dbReference type="OrthoDB" id="9808313at2"/>
<dbReference type="EMBL" id="AP014946">
    <property type="protein sequence ID" value="BAT60562.1"/>
    <property type="molecule type" value="Genomic_DNA"/>
</dbReference>